<organism evidence="3 4">
    <name type="scientific">Fluviispira multicolorata</name>
    <dbReference type="NCBI Taxonomy" id="2654512"/>
    <lineage>
        <taxon>Bacteria</taxon>
        <taxon>Pseudomonadati</taxon>
        <taxon>Bdellovibrionota</taxon>
        <taxon>Oligoflexia</taxon>
        <taxon>Silvanigrellales</taxon>
        <taxon>Silvanigrellaceae</taxon>
        <taxon>Fluviispira</taxon>
    </lineage>
</organism>
<sequence length="314" mass="36392">MRKTCYFTLMSLNLLFYKANATPDCKIIRISDVGWTDITATTEVAKTILNSMGYETKLKNLSLQITFNSLKNNDIDVFLGAWYPSMASILKPYKDNNQIEHLGTLLDNAKYTLAVPNYIYEAGVKSFSDLEKFKNKFQGKIYAIEPGNDGNKNIQKMIDDNAYNLKEWKVIESSEQAMLMQVYQAYKNKKWIVFLGWQPHPMNYKINMNYLEGGENYFGANQGKSTVSTISRKNYTKECPNVVQFLKNIRFSIDDENQLMDMILYKKIEPKDAAQIWIKLNLPKIEKWIYNVHNFDGTKTTLATIEKNIFNSKK</sequence>
<name>A0A833JEL3_9BACT</name>
<dbReference type="EMBL" id="WFLN01000004">
    <property type="protein sequence ID" value="KAB8033271.1"/>
    <property type="molecule type" value="Genomic_DNA"/>
</dbReference>
<dbReference type="GO" id="GO:0022857">
    <property type="term" value="F:transmembrane transporter activity"/>
    <property type="evidence" value="ECO:0007669"/>
    <property type="project" value="InterPro"/>
</dbReference>
<dbReference type="Pfam" id="PF04069">
    <property type="entry name" value="OpuAC"/>
    <property type="match status" value="1"/>
</dbReference>
<reference evidence="3 4" key="1">
    <citation type="submission" date="2019-10" db="EMBL/GenBank/DDBJ databases">
        <title>New genus of Silvanigrellaceae.</title>
        <authorList>
            <person name="Pitt A."/>
            <person name="Hahn M.W."/>
        </authorList>
    </citation>
    <scope>NUCLEOTIDE SEQUENCE [LARGE SCALE GENOMIC DNA]</scope>
    <source>
        <strain evidence="3 4">33A1-SZDP</strain>
    </source>
</reference>
<accession>A0A833JEL3</accession>
<evidence type="ECO:0000259" key="2">
    <source>
        <dbReference type="Pfam" id="PF04069"/>
    </source>
</evidence>
<feature type="domain" description="ABC-type glycine betaine transport system substrate-binding" evidence="2">
    <location>
        <begin position="28"/>
        <end position="279"/>
    </location>
</feature>
<dbReference type="Gene3D" id="3.40.190.10">
    <property type="entry name" value="Periplasmic binding protein-like II"/>
    <property type="match status" value="1"/>
</dbReference>
<dbReference type="InterPro" id="IPR007210">
    <property type="entry name" value="ABC_Gly_betaine_transp_sub-bd"/>
</dbReference>
<dbReference type="AlphaFoldDB" id="A0A833JEL3"/>
<comment type="caution">
    <text evidence="3">The sequence shown here is derived from an EMBL/GenBank/DDBJ whole genome shotgun (WGS) entry which is preliminary data.</text>
</comment>
<evidence type="ECO:0000313" key="4">
    <source>
        <dbReference type="Proteomes" id="UP000442694"/>
    </source>
</evidence>
<feature type="signal peptide" evidence="1">
    <location>
        <begin position="1"/>
        <end position="21"/>
    </location>
</feature>
<keyword evidence="1" id="KW-0732">Signal</keyword>
<dbReference type="GO" id="GO:0043190">
    <property type="term" value="C:ATP-binding cassette (ABC) transporter complex"/>
    <property type="evidence" value="ECO:0007669"/>
    <property type="project" value="InterPro"/>
</dbReference>
<dbReference type="GO" id="GO:0033265">
    <property type="term" value="F:choline binding"/>
    <property type="evidence" value="ECO:0007669"/>
    <property type="project" value="InterPro"/>
</dbReference>
<dbReference type="RefSeq" id="WP_152211359.1">
    <property type="nucleotide sequence ID" value="NZ_WFLN01000004.1"/>
</dbReference>
<dbReference type="GO" id="GO:0042597">
    <property type="term" value="C:periplasmic space"/>
    <property type="evidence" value="ECO:0007669"/>
    <property type="project" value="InterPro"/>
</dbReference>
<dbReference type="Proteomes" id="UP000442694">
    <property type="component" value="Unassembled WGS sequence"/>
</dbReference>
<evidence type="ECO:0000313" key="3">
    <source>
        <dbReference type="EMBL" id="KAB8033271.1"/>
    </source>
</evidence>
<feature type="chain" id="PRO_5032421815" evidence="1">
    <location>
        <begin position="22"/>
        <end position="314"/>
    </location>
</feature>
<dbReference type="CDD" id="cd13640">
    <property type="entry name" value="PBP2_ChoX"/>
    <property type="match status" value="1"/>
</dbReference>
<keyword evidence="4" id="KW-1185">Reference proteome</keyword>
<gene>
    <name evidence="3" type="primary">choX</name>
    <name evidence="3" type="ORF">GCL57_00825</name>
</gene>
<dbReference type="GO" id="GO:0015871">
    <property type="term" value="P:choline transport"/>
    <property type="evidence" value="ECO:0007669"/>
    <property type="project" value="InterPro"/>
</dbReference>
<proteinExistence type="predicted"/>
<dbReference type="Gene3D" id="3.40.190.100">
    <property type="entry name" value="Glycine betaine-binding periplasmic protein, domain 2"/>
    <property type="match status" value="1"/>
</dbReference>
<protein>
    <submittedName>
        <fullName evidence="3">Choline ABC transporter substrate-binding protein</fullName>
    </submittedName>
</protein>
<dbReference type="SUPFAM" id="SSF53850">
    <property type="entry name" value="Periplasmic binding protein-like II"/>
    <property type="match status" value="1"/>
</dbReference>
<evidence type="ECO:0000256" key="1">
    <source>
        <dbReference type="SAM" id="SignalP"/>
    </source>
</evidence>
<dbReference type="NCBIfam" id="TIGR03414">
    <property type="entry name" value="ABC_choline_bnd"/>
    <property type="match status" value="1"/>
</dbReference>
<dbReference type="InterPro" id="IPR017783">
    <property type="entry name" value="ABC_choline_sub-bd"/>
</dbReference>